<feature type="coiled-coil region" evidence="1">
    <location>
        <begin position="1403"/>
        <end position="1524"/>
    </location>
</feature>
<feature type="compositionally biased region" description="Polar residues" evidence="2">
    <location>
        <begin position="235"/>
        <end position="248"/>
    </location>
</feature>
<feature type="region of interest" description="Disordered" evidence="2">
    <location>
        <begin position="270"/>
        <end position="294"/>
    </location>
</feature>
<feature type="coiled-coil region" evidence="1">
    <location>
        <begin position="1337"/>
        <end position="1371"/>
    </location>
</feature>
<comment type="caution">
    <text evidence="4">The sequence shown here is derived from an EMBL/GenBank/DDBJ whole genome shotgun (WGS) entry which is preliminary data.</text>
</comment>
<feature type="coiled-coil region" evidence="1">
    <location>
        <begin position="328"/>
        <end position="463"/>
    </location>
</feature>
<evidence type="ECO:0000259" key="3">
    <source>
        <dbReference type="PROSITE" id="PS51840"/>
    </source>
</evidence>
<gene>
    <name evidence="4" type="ORF">ILEXP_LOCUS28338</name>
</gene>
<organism evidence="4 5">
    <name type="scientific">Ilex paraguariensis</name>
    <name type="common">yerba mate</name>
    <dbReference type="NCBI Taxonomy" id="185542"/>
    <lineage>
        <taxon>Eukaryota</taxon>
        <taxon>Viridiplantae</taxon>
        <taxon>Streptophyta</taxon>
        <taxon>Embryophyta</taxon>
        <taxon>Tracheophyta</taxon>
        <taxon>Spermatophyta</taxon>
        <taxon>Magnoliopsida</taxon>
        <taxon>eudicotyledons</taxon>
        <taxon>Gunneridae</taxon>
        <taxon>Pentapetalae</taxon>
        <taxon>asterids</taxon>
        <taxon>campanulids</taxon>
        <taxon>Aquifoliales</taxon>
        <taxon>Aquifoliaceae</taxon>
        <taxon>Ilex</taxon>
    </lineage>
</organism>
<accession>A0ABC8SR52</accession>
<evidence type="ECO:0000313" key="5">
    <source>
        <dbReference type="Proteomes" id="UP001642360"/>
    </source>
</evidence>
<proteinExistence type="predicted"/>
<name>A0ABC8SR52_9AQUA</name>
<feature type="coiled-coil region" evidence="1">
    <location>
        <begin position="716"/>
        <end position="764"/>
    </location>
</feature>
<sequence>MIKERMLRLHRHKSSSDKSGDRVLFNFSNIQALQVPKGWDKLSVSLVSTETGKTLSKSGKGSVQNGSCRWTETLSDSIRISHNDASRDLGECLFKLLVAMGSSRSGILGEATINLAGYMTSKASVPVSLPLKKCSHGTILQVEIQCLTPRTIVRDEKCKDMNSHAEEANVDYDDIESKSDMSDNTFTKSVGSLSSNPFGSTSQPGELCSRETSFSASGSHRSFDSMEDSLGRESFSPQSNLSGTVSNMIGRQDSVGSQICASYGSSHVYDSPGSSHSASNSGISVSGKHIQNPKEDFGRMSHAVATSPLRNTNSSKIFLESEEFRAEARIWEQNARKLMLDLENLRQEFAEQSKRMANLDMELAASHTDCDGLKQEIEHLKVLLEEATAKQKANENLKLQAKDMDKIHRELEDEIRFQKESNDNLALHLKKTQESNVELVSVLQELEQTIEKQKLDMEKLLTVKLASNHAGEKYNNVRQENGETIISEEVSAEKKRKASCDSYSEGNFVDHSITDSNTLPEAEGIWNLEIQLQQLRASQNNLENTILCLEKTLEDKYQEIELQQDLNSKALLDCEAEWRYKLNVKEEEIIHLEAKLSKACSAQDPTGIEFKNNGELDLTKEVESLKEKIQELERDCNELTYENLELIFKLKESGKDHSTSKSSFNAASNENTATHFSSNSESELSKLESPFQQECEMNKKEILPDTVASDHLQMRCSDLESKCTHLELQLQTFEDEARILNTELQKCRAKEQEQETKITALRQQIECPQREKTGSQYPDADICMACENTEQKMSSAENGLFPALCEQLQILLVNVKKQQYSHSAIKTGCSYDSNNLHDTKCSDPILKIEQTQAMLDKLIHLNELLGSKLACSQDKFQSREENISARATHVYEVQHKLESDELGEYILSASSQELQSLNKEQGSRVEDLSNDLLAKTSEVQELKADCLLKDEEIKALRCRQRDLETQLSDVQQIDRQMEEKMDIMQRDSSITSKSLDNLRDDMMVLSSNMNSHISAYKTLEREKLELESGKHESELHLSELEEENVCLSERISGLEAQLRYLTDARESSRLEVQHSESLVMNLLDQIRKLENEMEAQKVDMKEKLHNVQKRWLESQEECEYLNKANLKLQATAESLIEEWGSLQKLNGELRRQRSELHNHCTTMEVELRESRNVLSESSNKIEALEAKFSSMLEEIASKERVLVLELDALHLQNKEQKEKLVLGERLLNQLYLEKADEAENLQQVLAHLTNQITATPDERERKASEAILELHTLHVDKSKLEAALQEVQGKVELSEKKLNNVQMESETKVLELKRELATSKQNHEVLVANHEKLLGLLENARSNEDKLKGIIKKLESELRSTEYERLQLAEETSSLKIQLLRVPVLQDEVLALKSSQNEMKFENERLETSLQLVAGDFEELKAERILLLQKLSGMHNAVPELEDCRRNKIALEEKILRLEGDLTAREALNAQDAEMKNELGRLRRAISQFQWKIKCLEEEKGESIKEFQNLKEELKKEKAVKQHQIEPATEHLPIYPQYNYTSSIHEEFELSEVDGKHDNYTSSQKRAIDLASRIQYLENELSEALEANAMYKSQLRSLLSQRQNSESDAPKKLEAQEKETNKEEDKQKESFLEAELREIQERYLHMSLKYAEVEAQREQLVMKLKTIKCQ</sequence>
<feature type="region of interest" description="Disordered" evidence="2">
    <location>
        <begin position="655"/>
        <end position="691"/>
    </location>
</feature>
<feature type="compositionally biased region" description="Low complexity" evidence="2">
    <location>
        <begin position="271"/>
        <end position="287"/>
    </location>
</feature>
<feature type="region of interest" description="Disordered" evidence="2">
    <location>
        <begin position="1600"/>
        <end position="1630"/>
    </location>
</feature>
<feature type="region of interest" description="Disordered" evidence="2">
    <location>
        <begin position="186"/>
        <end position="248"/>
    </location>
</feature>
<dbReference type="PROSITE" id="PS51840">
    <property type="entry name" value="C2_NT"/>
    <property type="match status" value="1"/>
</dbReference>
<keyword evidence="1" id="KW-0175">Coiled coil</keyword>
<dbReference type="InterPro" id="IPR019448">
    <property type="entry name" value="NT-C2"/>
</dbReference>
<dbReference type="EMBL" id="CAUOFW020003391">
    <property type="protein sequence ID" value="CAK9159634.1"/>
    <property type="molecule type" value="Genomic_DNA"/>
</dbReference>
<protein>
    <recommendedName>
        <fullName evidence="3">C2 NT-type domain-containing protein</fullName>
    </recommendedName>
</protein>
<dbReference type="PANTHER" id="PTHR47270">
    <property type="entry name" value="PROTEIN MLP1-LIKE"/>
    <property type="match status" value="1"/>
</dbReference>
<evidence type="ECO:0000313" key="4">
    <source>
        <dbReference type="EMBL" id="CAK9159634.1"/>
    </source>
</evidence>
<dbReference type="PANTHER" id="PTHR47270:SF13">
    <property type="entry name" value="HEAVY CHAIN-LIKE PROTEIN, PUTATIVE-RELATED"/>
    <property type="match status" value="1"/>
</dbReference>
<feature type="domain" description="C2 NT-type" evidence="3">
    <location>
        <begin position="13"/>
        <end position="148"/>
    </location>
</feature>
<evidence type="ECO:0000256" key="1">
    <source>
        <dbReference type="SAM" id="Coils"/>
    </source>
</evidence>
<feature type="coiled-coil region" evidence="1">
    <location>
        <begin position="1277"/>
        <end position="1304"/>
    </location>
</feature>
<feature type="coiled-coil region" evidence="1">
    <location>
        <begin position="615"/>
        <end position="642"/>
    </location>
</feature>
<evidence type="ECO:0000256" key="2">
    <source>
        <dbReference type="SAM" id="MobiDB-lite"/>
    </source>
</evidence>
<feature type="compositionally biased region" description="Polar residues" evidence="2">
    <location>
        <begin position="660"/>
        <end position="676"/>
    </location>
</feature>
<dbReference type="Proteomes" id="UP001642360">
    <property type="component" value="Unassembled WGS sequence"/>
</dbReference>
<dbReference type="Pfam" id="PF10358">
    <property type="entry name" value="NT-C2"/>
    <property type="match status" value="1"/>
</dbReference>
<feature type="coiled-coil region" evidence="1">
    <location>
        <begin position="525"/>
        <end position="559"/>
    </location>
</feature>
<keyword evidence="5" id="KW-1185">Reference proteome</keyword>
<feature type="compositionally biased region" description="Basic and acidic residues" evidence="2">
    <location>
        <begin position="1608"/>
        <end position="1630"/>
    </location>
</feature>
<feature type="coiled-coil region" evidence="1">
    <location>
        <begin position="1167"/>
        <end position="1201"/>
    </location>
</feature>
<feature type="coiled-coil region" evidence="1">
    <location>
        <begin position="925"/>
        <end position="973"/>
    </location>
</feature>
<feature type="coiled-coil region" evidence="1">
    <location>
        <begin position="1030"/>
        <end position="1110"/>
    </location>
</feature>
<feature type="compositionally biased region" description="Polar residues" evidence="2">
    <location>
        <begin position="186"/>
        <end position="220"/>
    </location>
</feature>
<reference evidence="4 5" key="1">
    <citation type="submission" date="2024-02" db="EMBL/GenBank/DDBJ databases">
        <authorList>
            <person name="Vignale AGUSTIN F."/>
            <person name="Sosa J E."/>
            <person name="Modenutti C."/>
        </authorList>
    </citation>
    <scope>NUCLEOTIDE SEQUENCE [LARGE SCALE GENOMIC DNA]</scope>
</reference>